<reference evidence="1" key="2">
    <citation type="submission" date="2023-05" db="EMBL/GenBank/DDBJ databases">
        <authorList>
            <person name="Schelkunov M.I."/>
        </authorList>
    </citation>
    <scope>NUCLEOTIDE SEQUENCE</scope>
    <source>
        <strain evidence="1">Hsosn_3</strain>
        <tissue evidence="1">Leaf</tissue>
    </source>
</reference>
<name>A0AAD8J7W2_9APIA</name>
<evidence type="ECO:0000313" key="1">
    <source>
        <dbReference type="EMBL" id="KAK1398504.1"/>
    </source>
</evidence>
<dbReference type="Proteomes" id="UP001237642">
    <property type="component" value="Unassembled WGS sequence"/>
</dbReference>
<accession>A0AAD8J7W2</accession>
<comment type="caution">
    <text evidence="1">The sequence shown here is derived from an EMBL/GenBank/DDBJ whole genome shotgun (WGS) entry which is preliminary data.</text>
</comment>
<organism evidence="1 2">
    <name type="scientific">Heracleum sosnowskyi</name>
    <dbReference type="NCBI Taxonomy" id="360622"/>
    <lineage>
        <taxon>Eukaryota</taxon>
        <taxon>Viridiplantae</taxon>
        <taxon>Streptophyta</taxon>
        <taxon>Embryophyta</taxon>
        <taxon>Tracheophyta</taxon>
        <taxon>Spermatophyta</taxon>
        <taxon>Magnoliopsida</taxon>
        <taxon>eudicotyledons</taxon>
        <taxon>Gunneridae</taxon>
        <taxon>Pentapetalae</taxon>
        <taxon>asterids</taxon>
        <taxon>campanulids</taxon>
        <taxon>Apiales</taxon>
        <taxon>Apiaceae</taxon>
        <taxon>Apioideae</taxon>
        <taxon>apioid superclade</taxon>
        <taxon>Tordylieae</taxon>
        <taxon>Tordyliinae</taxon>
        <taxon>Heracleum</taxon>
    </lineage>
</organism>
<evidence type="ECO:0000313" key="2">
    <source>
        <dbReference type="Proteomes" id="UP001237642"/>
    </source>
</evidence>
<dbReference type="AlphaFoldDB" id="A0AAD8J7W2"/>
<gene>
    <name evidence="1" type="ORF">POM88_008367</name>
</gene>
<sequence length="190" mass="22815">MNLVLITKWWWRCYVDRSSMWNTILSQRYGRKFSYNLENLSLGSSSSHMIRTITSIENLADMMELVGRNCFKWVLNNGERILFWEDWWHENGVIQIQTPRLYRITKFKHCCLKEFREEWNKGDHKNNSTLWSRPLIDRDEGEILILKNIIGSILLSNKEDLLIWTPVRGVFTTKKCRELLFEQRIDANNN</sequence>
<keyword evidence="2" id="KW-1185">Reference proteome</keyword>
<dbReference type="EMBL" id="JAUIZM010000002">
    <property type="protein sequence ID" value="KAK1398504.1"/>
    <property type="molecule type" value="Genomic_DNA"/>
</dbReference>
<protein>
    <submittedName>
        <fullName evidence="1">Uncharacterized protein</fullName>
    </submittedName>
</protein>
<proteinExistence type="predicted"/>
<reference evidence="1" key="1">
    <citation type="submission" date="2023-02" db="EMBL/GenBank/DDBJ databases">
        <title>Genome of toxic invasive species Heracleum sosnowskyi carries increased number of genes despite the absence of recent whole-genome duplications.</title>
        <authorList>
            <person name="Schelkunov M."/>
            <person name="Shtratnikova V."/>
            <person name="Makarenko M."/>
            <person name="Klepikova A."/>
            <person name="Omelchenko D."/>
            <person name="Novikova G."/>
            <person name="Obukhova E."/>
            <person name="Bogdanov V."/>
            <person name="Penin A."/>
            <person name="Logacheva M."/>
        </authorList>
    </citation>
    <scope>NUCLEOTIDE SEQUENCE</scope>
    <source>
        <strain evidence="1">Hsosn_3</strain>
        <tissue evidence="1">Leaf</tissue>
    </source>
</reference>